<dbReference type="STRING" id="33960.TY91_02345"/>
<dbReference type="PANTHER" id="PTHR42999">
    <property type="entry name" value="ANTIBIOTIC RESISTANCE PROTEIN MCBG"/>
    <property type="match status" value="1"/>
</dbReference>
<name>A0A0R2B7C4_SECCO</name>
<dbReference type="Pfam" id="PF13599">
    <property type="entry name" value="Pentapeptide_4"/>
    <property type="match status" value="1"/>
</dbReference>
<dbReference type="RefSeq" id="WP_056996916.1">
    <property type="nucleotide sequence ID" value="NZ_AYYR01000054.1"/>
</dbReference>
<dbReference type="SUPFAM" id="SSF141571">
    <property type="entry name" value="Pentapeptide repeat-like"/>
    <property type="match status" value="1"/>
</dbReference>
<evidence type="ECO:0008006" key="3">
    <source>
        <dbReference type="Google" id="ProtNLM"/>
    </source>
</evidence>
<accession>A0A0R2B7C4</accession>
<dbReference type="InterPro" id="IPR052949">
    <property type="entry name" value="PA_immunity-related"/>
</dbReference>
<protein>
    <recommendedName>
        <fullName evidence="3">Pentapeptide repeat-containing protein</fullName>
    </recommendedName>
</protein>
<dbReference type="EMBL" id="AYYR01000054">
    <property type="protein sequence ID" value="KRM75327.1"/>
    <property type="molecule type" value="Genomic_DNA"/>
</dbReference>
<evidence type="ECO:0000313" key="2">
    <source>
        <dbReference type="Proteomes" id="UP000051845"/>
    </source>
</evidence>
<comment type="caution">
    <text evidence="1">The sequence shown here is derived from an EMBL/GenBank/DDBJ whole genome shotgun (WGS) entry which is preliminary data.</text>
</comment>
<evidence type="ECO:0000313" key="1">
    <source>
        <dbReference type="EMBL" id="KRM75327.1"/>
    </source>
</evidence>
<dbReference type="AlphaFoldDB" id="A0A0R2B7C4"/>
<dbReference type="Pfam" id="PF00805">
    <property type="entry name" value="Pentapeptide"/>
    <property type="match status" value="1"/>
</dbReference>
<reference evidence="1 2" key="1">
    <citation type="journal article" date="2015" name="Genome Announc.">
        <title>Expanding the biotechnology potential of lactobacilli through comparative genomics of 213 strains and associated genera.</title>
        <authorList>
            <person name="Sun Z."/>
            <person name="Harris H.M."/>
            <person name="McCann A."/>
            <person name="Guo C."/>
            <person name="Argimon S."/>
            <person name="Zhang W."/>
            <person name="Yang X."/>
            <person name="Jeffery I.B."/>
            <person name="Cooney J.C."/>
            <person name="Kagawa T.F."/>
            <person name="Liu W."/>
            <person name="Song Y."/>
            <person name="Salvetti E."/>
            <person name="Wrobel A."/>
            <person name="Rasinkangas P."/>
            <person name="Parkhill J."/>
            <person name="Rea M.C."/>
            <person name="O'Sullivan O."/>
            <person name="Ritari J."/>
            <person name="Douillard F.P."/>
            <person name="Paul Ross R."/>
            <person name="Yang R."/>
            <person name="Briner A.E."/>
            <person name="Felis G.E."/>
            <person name="de Vos W.M."/>
            <person name="Barrangou R."/>
            <person name="Klaenhammer T.R."/>
            <person name="Caufield P.W."/>
            <person name="Cui Y."/>
            <person name="Zhang H."/>
            <person name="O'Toole P.W."/>
        </authorList>
    </citation>
    <scope>NUCLEOTIDE SEQUENCE [LARGE SCALE GENOMIC DNA]</scope>
    <source>
        <strain evidence="1 2">DSM 20515</strain>
    </source>
</reference>
<organism evidence="1 2">
    <name type="scientific">Secundilactobacillus collinoides DSM 20515 = JCM 1123</name>
    <dbReference type="NCBI Taxonomy" id="1423733"/>
    <lineage>
        <taxon>Bacteria</taxon>
        <taxon>Bacillati</taxon>
        <taxon>Bacillota</taxon>
        <taxon>Bacilli</taxon>
        <taxon>Lactobacillales</taxon>
        <taxon>Lactobacillaceae</taxon>
        <taxon>Secundilactobacillus</taxon>
    </lineage>
</organism>
<sequence length="199" mass="22027">MPNEIVKNVTIGLDDVEPDTTYVNCEVGYANHNSDVSDVVFDHCTFKQTNFSNGTWIDCLIKNCDFTNADFTRSYWLRCELQDVKLMGANFGESAIKKLKLTNCVADYCNFSDSKVKDFSAMGSRFIESYWNNIAFTGKTAFAECDLTEADFSETKLKGVDLSSSQVAGIRLNLQLARGLKVSTFQAADILAGVGVEVI</sequence>
<dbReference type="Proteomes" id="UP000051845">
    <property type="component" value="Unassembled WGS sequence"/>
</dbReference>
<dbReference type="InterPro" id="IPR001646">
    <property type="entry name" value="5peptide_repeat"/>
</dbReference>
<dbReference type="Gene3D" id="2.160.20.80">
    <property type="entry name" value="E3 ubiquitin-protein ligase SopA"/>
    <property type="match status" value="1"/>
</dbReference>
<dbReference type="PATRIC" id="fig|1423733.4.peg.2635"/>
<gene>
    <name evidence="1" type="ORF">FC82_GL002520</name>
</gene>
<dbReference type="PANTHER" id="PTHR42999:SF1">
    <property type="entry name" value="PENTAPEPTIDE REPEAT-CONTAINING PROTEIN"/>
    <property type="match status" value="1"/>
</dbReference>
<proteinExistence type="predicted"/>